<dbReference type="PANTHER" id="PTHR30026:SF20">
    <property type="entry name" value="OUTER MEMBRANE PROTEIN TOLC"/>
    <property type="match status" value="1"/>
</dbReference>
<evidence type="ECO:0000256" key="1">
    <source>
        <dbReference type="ARBA" id="ARBA00004442"/>
    </source>
</evidence>
<comment type="subcellular location">
    <subcellularLocation>
        <location evidence="1">Cell outer membrane</location>
    </subcellularLocation>
</comment>
<dbReference type="GO" id="GO:0009279">
    <property type="term" value="C:cell outer membrane"/>
    <property type="evidence" value="ECO:0007669"/>
    <property type="project" value="UniProtKB-SubCell"/>
</dbReference>
<evidence type="ECO:0000256" key="4">
    <source>
        <dbReference type="ARBA" id="ARBA00022452"/>
    </source>
</evidence>
<keyword evidence="11" id="KW-1185">Reference proteome</keyword>
<dbReference type="InterPro" id="IPR051906">
    <property type="entry name" value="TolC-like"/>
</dbReference>
<evidence type="ECO:0000256" key="3">
    <source>
        <dbReference type="ARBA" id="ARBA00022448"/>
    </source>
</evidence>
<dbReference type="InterPro" id="IPR003423">
    <property type="entry name" value="OMP_efflux"/>
</dbReference>
<dbReference type="HOGENOM" id="CLU_063617_0_0_9"/>
<proteinExistence type="inferred from homology"/>
<reference evidence="10 11" key="1">
    <citation type="submission" date="2012-01" db="EMBL/GenBank/DDBJ databases">
        <title>Complete sequence of Desulfotomaculum gibsoniae DSM 7213.</title>
        <authorList>
            <consortium name="US DOE Joint Genome Institute"/>
            <person name="Lucas S."/>
            <person name="Han J."/>
            <person name="Lapidus A."/>
            <person name="Cheng J.-F."/>
            <person name="Goodwin L."/>
            <person name="Pitluck S."/>
            <person name="Peters L."/>
            <person name="Ovchinnikova G."/>
            <person name="Teshima H."/>
            <person name="Detter J.C."/>
            <person name="Han C."/>
            <person name="Tapia R."/>
            <person name="Land M."/>
            <person name="Hauser L."/>
            <person name="Kyrpides N."/>
            <person name="Ivanova N."/>
            <person name="Pagani I."/>
            <person name="Parshina S."/>
            <person name="Plugge C."/>
            <person name="Muyzer G."/>
            <person name="Kuever J."/>
            <person name="Ivanova A."/>
            <person name="Nazina T."/>
            <person name="Klenk H.-P."/>
            <person name="Brambilla E."/>
            <person name="Spring S."/>
            <person name="Stams A.F."/>
            <person name="Woyke T."/>
        </authorList>
    </citation>
    <scope>NUCLEOTIDE SEQUENCE [LARGE SCALE GENOMIC DNA]</scope>
    <source>
        <strain evidence="10 11">DSM 7213</strain>
    </source>
</reference>
<feature type="chain" id="PRO_5039535999" evidence="9">
    <location>
        <begin position="25"/>
        <end position="367"/>
    </location>
</feature>
<dbReference type="EMBL" id="CP003273">
    <property type="protein sequence ID" value="AGL03802.1"/>
    <property type="molecule type" value="Genomic_DNA"/>
</dbReference>
<evidence type="ECO:0000313" key="11">
    <source>
        <dbReference type="Proteomes" id="UP000013520"/>
    </source>
</evidence>
<dbReference type="KEGG" id="dgi:Desgi_4575"/>
<organism evidence="10 11">
    <name type="scientific">Desulfoscipio gibsoniae DSM 7213</name>
    <dbReference type="NCBI Taxonomy" id="767817"/>
    <lineage>
        <taxon>Bacteria</taxon>
        <taxon>Bacillati</taxon>
        <taxon>Bacillota</taxon>
        <taxon>Clostridia</taxon>
        <taxon>Eubacteriales</taxon>
        <taxon>Desulfallaceae</taxon>
        <taxon>Desulfoscipio</taxon>
    </lineage>
</organism>
<dbReference type="Proteomes" id="UP000013520">
    <property type="component" value="Chromosome"/>
</dbReference>
<keyword evidence="5" id="KW-0812">Transmembrane</keyword>
<keyword evidence="6" id="KW-0472">Membrane</keyword>
<dbReference type="Gene3D" id="1.20.1600.10">
    <property type="entry name" value="Outer membrane efflux proteins (OEP)"/>
    <property type="match status" value="2"/>
</dbReference>
<comment type="similarity">
    <text evidence="2">Belongs to the outer membrane factor (OMF) (TC 1.B.17) family.</text>
</comment>
<gene>
    <name evidence="10" type="ORF">Desgi_4575</name>
</gene>
<evidence type="ECO:0000256" key="9">
    <source>
        <dbReference type="SAM" id="SignalP"/>
    </source>
</evidence>
<name>R4KQI2_9FIRM</name>
<dbReference type="PANTHER" id="PTHR30026">
    <property type="entry name" value="OUTER MEMBRANE PROTEIN TOLC"/>
    <property type="match status" value="1"/>
</dbReference>
<feature type="coiled-coil region" evidence="8">
    <location>
        <begin position="292"/>
        <end position="350"/>
    </location>
</feature>
<dbReference type="AlphaFoldDB" id="R4KQI2"/>
<evidence type="ECO:0000256" key="7">
    <source>
        <dbReference type="ARBA" id="ARBA00023237"/>
    </source>
</evidence>
<dbReference type="SUPFAM" id="SSF56954">
    <property type="entry name" value="Outer membrane efflux proteins (OEP)"/>
    <property type="match status" value="1"/>
</dbReference>
<dbReference type="GO" id="GO:1990281">
    <property type="term" value="C:efflux pump complex"/>
    <property type="evidence" value="ECO:0007669"/>
    <property type="project" value="TreeGrafter"/>
</dbReference>
<keyword evidence="7" id="KW-0998">Cell outer membrane</keyword>
<evidence type="ECO:0000256" key="8">
    <source>
        <dbReference type="SAM" id="Coils"/>
    </source>
</evidence>
<evidence type="ECO:0000256" key="6">
    <source>
        <dbReference type="ARBA" id="ARBA00023136"/>
    </source>
</evidence>
<dbReference type="STRING" id="767817.Desgi_4575"/>
<keyword evidence="9" id="KW-0732">Signal</keyword>
<dbReference type="eggNOG" id="COG1538">
    <property type="taxonomic scope" value="Bacteria"/>
</dbReference>
<dbReference type="OrthoDB" id="1803658at2"/>
<keyword evidence="4" id="KW-1134">Transmembrane beta strand</keyword>
<feature type="signal peptide" evidence="9">
    <location>
        <begin position="1"/>
        <end position="24"/>
    </location>
</feature>
<evidence type="ECO:0000256" key="2">
    <source>
        <dbReference type="ARBA" id="ARBA00007613"/>
    </source>
</evidence>
<keyword evidence="3" id="KW-0813">Transport</keyword>
<dbReference type="GO" id="GO:0015288">
    <property type="term" value="F:porin activity"/>
    <property type="evidence" value="ECO:0007669"/>
    <property type="project" value="TreeGrafter"/>
</dbReference>
<accession>R4KQI2</accession>
<evidence type="ECO:0000256" key="5">
    <source>
        <dbReference type="ARBA" id="ARBA00022692"/>
    </source>
</evidence>
<dbReference type="RefSeq" id="WP_006522354.1">
    <property type="nucleotide sequence ID" value="NC_021184.1"/>
</dbReference>
<dbReference type="GO" id="GO:0015562">
    <property type="term" value="F:efflux transmembrane transporter activity"/>
    <property type="evidence" value="ECO:0007669"/>
    <property type="project" value="InterPro"/>
</dbReference>
<dbReference type="Pfam" id="PF02321">
    <property type="entry name" value="OEP"/>
    <property type="match status" value="1"/>
</dbReference>
<evidence type="ECO:0000313" key="10">
    <source>
        <dbReference type="EMBL" id="AGL03802.1"/>
    </source>
</evidence>
<sequence>MKKLTIIFLSLALMILGTASAALAKEPATPELTLEDVINMAVKNSLVLKSSELAKDQAWEARKDAADDVSLRPSGGGGAVNVAAESSFTKLMQSSTNYLTQSKSLQEAEKNIKLDAYQKYANILIAQESLKYAEIALEKEQMAERLAKISAQVGILSNPELVGAESTAQVSAAALQEAKENLDKAYVELNSLIGLWPEDRPVLQDDINFEKYTVPNINTEASRAETSSEALWKLEQLVSLQKMDLKYFSYGPGSGALNSYNIEKFDIDIAKYNLDDARREVRNAVFTLYKDIQANEEQYNKVDAAIKAKEETLRVARAKYDVGMATAMDIKTVEAELASYQTNLELLKYQHAILIANFKNLTGKALI</sequence>
<keyword evidence="8" id="KW-0175">Coiled coil</keyword>
<protein>
    <submittedName>
        <fullName evidence="10">Outer membrane protein</fullName>
    </submittedName>
</protein>